<keyword evidence="1" id="KW-0472">Membrane</keyword>
<comment type="caution">
    <text evidence="2">The sequence shown here is derived from an EMBL/GenBank/DDBJ whole genome shotgun (WGS) entry which is preliminary data.</text>
</comment>
<dbReference type="STRING" id="1802557.A3A20_00195"/>
<reference evidence="2 3" key="1">
    <citation type="journal article" date="2016" name="Nat. Commun.">
        <title>Thousands of microbial genomes shed light on interconnected biogeochemical processes in an aquifer system.</title>
        <authorList>
            <person name="Anantharaman K."/>
            <person name="Brown C.T."/>
            <person name="Hug L.A."/>
            <person name="Sharon I."/>
            <person name="Castelle C.J."/>
            <person name="Probst A.J."/>
            <person name="Thomas B.C."/>
            <person name="Singh A."/>
            <person name="Wilkins M.J."/>
            <person name="Karaoz U."/>
            <person name="Brodie E.L."/>
            <person name="Williams K.H."/>
            <person name="Hubbard S.S."/>
            <person name="Banfield J.F."/>
        </authorList>
    </citation>
    <scope>NUCLEOTIDE SEQUENCE [LARGE SCALE GENOMIC DNA]</scope>
</reference>
<protein>
    <submittedName>
        <fullName evidence="2">Uncharacterized protein</fullName>
    </submittedName>
</protein>
<sequence>MTLGFRKLLIRRLVIASAALFALGVVLLALLYGINNRVETVIESRDRILLYSSNLENLAVLRSETELASAYREVLATVLPDRSRLFEFMQDVSDFASEHGVDVSLNITGETIGTETSAGNISFNMIARGRSEDIFSFLNSVNDSGYIVNFGLFELISAATTAEARTAGVLFIR</sequence>
<evidence type="ECO:0000313" key="3">
    <source>
        <dbReference type="Proteomes" id="UP000178946"/>
    </source>
</evidence>
<dbReference type="Gene3D" id="3.30.70.60">
    <property type="match status" value="1"/>
</dbReference>
<evidence type="ECO:0000256" key="1">
    <source>
        <dbReference type="SAM" id="Phobius"/>
    </source>
</evidence>
<dbReference type="EMBL" id="MGIR01000005">
    <property type="protein sequence ID" value="OGM90989.1"/>
    <property type="molecule type" value="Genomic_DNA"/>
</dbReference>
<gene>
    <name evidence="2" type="ORF">A3A20_00195</name>
</gene>
<keyword evidence="1" id="KW-0812">Transmembrane</keyword>
<proteinExistence type="predicted"/>
<dbReference type="InterPro" id="IPR014717">
    <property type="entry name" value="Transl_elong_EF1B/ribsomal_bS6"/>
</dbReference>
<feature type="transmembrane region" description="Helical" evidence="1">
    <location>
        <begin position="12"/>
        <end position="34"/>
    </location>
</feature>
<accession>A0A1F8DSN7</accession>
<dbReference type="Proteomes" id="UP000178946">
    <property type="component" value="Unassembled WGS sequence"/>
</dbReference>
<name>A0A1F8DSN7_9BACT</name>
<evidence type="ECO:0000313" key="2">
    <source>
        <dbReference type="EMBL" id="OGM90989.1"/>
    </source>
</evidence>
<dbReference type="AlphaFoldDB" id="A0A1F8DSN7"/>
<organism evidence="2 3">
    <name type="scientific">Candidatus Wolfebacteria bacterium RIFCSPLOWO2_01_FULL_45_19</name>
    <dbReference type="NCBI Taxonomy" id="1802557"/>
    <lineage>
        <taxon>Bacteria</taxon>
        <taxon>Candidatus Wolfeibacteriota</taxon>
    </lineage>
</organism>
<keyword evidence="1" id="KW-1133">Transmembrane helix</keyword>